<protein>
    <submittedName>
        <fullName evidence="1">Uncharacterized protein</fullName>
    </submittedName>
</protein>
<organism evidence="1">
    <name type="scientific">marine sediment metagenome</name>
    <dbReference type="NCBI Taxonomy" id="412755"/>
    <lineage>
        <taxon>unclassified sequences</taxon>
        <taxon>metagenomes</taxon>
        <taxon>ecological metagenomes</taxon>
    </lineage>
</organism>
<evidence type="ECO:0000313" key="1">
    <source>
        <dbReference type="EMBL" id="GAI29448.1"/>
    </source>
</evidence>
<dbReference type="AlphaFoldDB" id="X1MDW3"/>
<proteinExistence type="predicted"/>
<gene>
    <name evidence="1" type="ORF">S06H3_26502</name>
</gene>
<sequence length="34" mass="3850">ATAEDLLFNKMNRPRAKIHKPVNNGGRAKIDIFI</sequence>
<feature type="non-terminal residue" evidence="1">
    <location>
        <position position="1"/>
    </location>
</feature>
<dbReference type="EMBL" id="BARV01015323">
    <property type="protein sequence ID" value="GAI29448.1"/>
    <property type="molecule type" value="Genomic_DNA"/>
</dbReference>
<reference evidence="1" key="1">
    <citation type="journal article" date="2014" name="Front. Microbiol.">
        <title>High frequency of phylogenetically diverse reductive dehalogenase-homologous genes in deep subseafloor sedimentary metagenomes.</title>
        <authorList>
            <person name="Kawai M."/>
            <person name="Futagami T."/>
            <person name="Toyoda A."/>
            <person name="Takaki Y."/>
            <person name="Nishi S."/>
            <person name="Hori S."/>
            <person name="Arai W."/>
            <person name="Tsubouchi T."/>
            <person name="Morono Y."/>
            <person name="Uchiyama I."/>
            <person name="Ito T."/>
            <person name="Fujiyama A."/>
            <person name="Inagaki F."/>
            <person name="Takami H."/>
        </authorList>
    </citation>
    <scope>NUCLEOTIDE SEQUENCE</scope>
    <source>
        <strain evidence="1">Expedition CK06-06</strain>
    </source>
</reference>
<accession>X1MDW3</accession>
<name>X1MDW3_9ZZZZ</name>
<comment type="caution">
    <text evidence="1">The sequence shown here is derived from an EMBL/GenBank/DDBJ whole genome shotgun (WGS) entry which is preliminary data.</text>
</comment>